<dbReference type="RefSeq" id="WP_206846520.1">
    <property type="nucleotide sequence ID" value="NZ_CP065956.1"/>
</dbReference>
<evidence type="ECO:0000313" key="2">
    <source>
        <dbReference type="EMBL" id="QSR86641.1"/>
    </source>
</evidence>
<dbReference type="Gene3D" id="3.40.50.150">
    <property type="entry name" value="Vaccinia Virus protein VP39"/>
    <property type="match status" value="1"/>
</dbReference>
<name>A0ABX7PVG3_9BACT</name>
<dbReference type="Proteomes" id="UP000663088">
    <property type="component" value="Chromosome"/>
</dbReference>
<dbReference type="SUPFAM" id="SSF53335">
    <property type="entry name" value="S-adenosyl-L-methionine-dependent methyltransferases"/>
    <property type="match status" value="1"/>
</dbReference>
<gene>
    <name evidence="2" type="ORF">EM20IM_09195</name>
</gene>
<keyword evidence="1" id="KW-0732">Signal</keyword>
<keyword evidence="3" id="KW-1185">Reference proteome</keyword>
<dbReference type="EMBL" id="CP065956">
    <property type="protein sequence ID" value="QSR86641.1"/>
    <property type="molecule type" value="Genomic_DNA"/>
</dbReference>
<organism evidence="2 3">
    <name type="scientific">Candidatus Methylacidiphilum infernorum</name>
    <dbReference type="NCBI Taxonomy" id="511746"/>
    <lineage>
        <taxon>Bacteria</taxon>
        <taxon>Pseudomonadati</taxon>
        <taxon>Verrucomicrobiota</taxon>
        <taxon>Methylacidiphilae</taxon>
        <taxon>Methylacidiphilales</taxon>
        <taxon>Methylacidiphilaceae</taxon>
        <taxon>Methylacidiphilum (ex Ratnadevi et al. 2023)</taxon>
    </lineage>
</organism>
<reference evidence="2 3" key="1">
    <citation type="submission" date="2020-12" db="EMBL/GenBank/DDBJ databases">
        <authorList>
            <person name="Awala S.I."/>
            <person name="Gwak J.-H."/>
            <person name="Kim S.-J."/>
            <person name="Rhee S.-K."/>
        </authorList>
    </citation>
    <scope>NUCLEOTIDE SEQUENCE [LARGE SCALE GENOMIC DNA]</scope>
    <source>
        <strain evidence="2 3">IT5</strain>
    </source>
</reference>
<sequence length="268" mass="30399">MMKKKVKSLLLRLAPGLFVPLFAQRARGFIQRQEASMGLVQETQYFAGRYGLRVCSGPFSGMTYPNSSLDRHLTPKLLGTYEMELHSFLEEAIAAQPSQVIDVGCAEGYYAVGLARRLPNATVWAFDPDGWARKRTKEMAEANGVDHLRILCLCSGKWLYDHLDDRTLVIMDCEGCELRLIESIPSSRDGLNGWWIIEIHEQDEEDAAGKLLERFQGTHETKLCSFKGRSRTDAPPCMDGETDSRVLQWMEEGRPQNQRWLLCKPKGL</sequence>
<accession>A0ABX7PVG3</accession>
<dbReference type="GO" id="GO:0032259">
    <property type="term" value="P:methylation"/>
    <property type="evidence" value="ECO:0007669"/>
    <property type="project" value="UniProtKB-KW"/>
</dbReference>
<keyword evidence="2" id="KW-0808">Transferase</keyword>
<keyword evidence="2" id="KW-0489">Methyltransferase</keyword>
<evidence type="ECO:0000256" key="1">
    <source>
        <dbReference type="SAM" id="SignalP"/>
    </source>
</evidence>
<protein>
    <submittedName>
        <fullName evidence="2">Methyltransferase</fullName>
    </submittedName>
</protein>
<feature type="signal peptide" evidence="1">
    <location>
        <begin position="1"/>
        <end position="23"/>
    </location>
</feature>
<feature type="chain" id="PRO_5046484343" evidence="1">
    <location>
        <begin position="24"/>
        <end position="268"/>
    </location>
</feature>
<dbReference type="GO" id="GO:0008168">
    <property type="term" value="F:methyltransferase activity"/>
    <property type="evidence" value="ECO:0007669"/>
    <property type="project" value="UniProtKB-KW"/>
</dbReference>
<proteinExistence type="predicted"/>
<evidence type="ECO:0000313" key="3">
    <source>
        <dbReference type="Proteomes" id="UP000663088"/>
    </source>
</evidence>
<dbReference type="InterPro" id="IPR029063">
    <property type="entry name" value="SAM-dependent_MTases_sf"/>
</dbReference>
<dbReference type="CDD" id="cd02440">
    <property type="entry name" value="AdoMet_MTases"/>
    <property type="match status" value="1"/>
</dbReference>